<accession>A0ABD2YJ79</accession>
<protein>
    <recommendedName>
        <fullName evidence="3">F-box/kelch-repeat protein</fullName>
    </recommendedName>
</protein>
<dbReference type="Proteomes" id="UP001630127">
    <property type="component" value="Unassembled WGS sequence"/>
</dbReference>
<evidence type="ECO:0000313" key="1">
    <source>
        <dbReference type="EMBL" id="KAL3507426.1"/>
    </source>
</evidence>
<evidence type="ECO:0008006" key="3">
    <source>
        <dbReference type="Google" id="ProtNLM"/>
    </source>
</evidence>
<reference evidence="1 2" key="1">
    <citation type="submission" date="2024-11" db="EMBL/GenBank/DDBJ databases">
        <title>A near-complete genome assembly of Cinchona calisaya.</title>
        <authorList>
            <person name="Lian D.C."/>
            <person name="Zhao X.W."/>
            <person name="Wei L."/>
        </authorList>
    </citation>
    <scope>NUCLEOTIDE SEQUENCE [LARGE SCALE GENOMIC DNA]</scope>
    <source>
        <tissue evidence="1">Nenye</tissue>
    </source>
</reference>
<gene>
    <name evidence="1" type="ORF">ACH5RR_032808</name>
</gene>
<dbReference type="EMBL" id="JBJUIK010000013">
    <property type="protein sequence ID" value="KAL3507426.1"/>
    <property type="molecule type" value="Genomic_DNA"/>
</dbReference>
<dbReference type="AlphaFoldDB" id="A0ABD2YJ79"/>
<comment type="caution">
    <text evidence="1">The sequence shown here is derived from an EMBL/GenBank/DDBJ whole genome shotgun (WGS) entry which is preliminary data.</text>
</comment>
<name>A0ABD2YJ79_9GENT</name>
<keyword evidence="2" id="KW-1185">Reference proteome</keyword>
<proteinExistence type="predicted"/>
<evidence type="ECO:0000313" key="2">
    <source>
        <dbReference type="Proteomes" id="UP001630127"/>
    </source>
</evidence>
<sequence length="195" mass="22143">MDFYIGGLPRPNVRIVGFSNGLVCIDAFKHIFLWNPSIKKSKRLLDFGSKRVCYTSVGYIGGLVLNAIQWEKIVSLDLENEKYGEITKKYGVKESWTNVVLPPSLYDPWFGVYCMPMFVTKDGKILFKGGTVLELHNPENNSVTNVTNLDAALLQVIMHVESLVLLNDHDEVEKPWAGYCRFMHSCKFRSSTCLL</sequence>
<organism evidence="1 2">
    <name type="scientific">Cinchona calisaya</name>
    <dbReference type="NCBI Taxonomy" id="153742"/>
    <lineage>
        <taxon>Eukaryota</taxon>
        <taxon>Viridiplantae</taxon>
        <taxon>Streptophyta</taxon>
        <taxon>Embryophyta</taxon>
        <taxon>Tracheophyta</taxon>
        <taxon>Spermatophyta</taxon>
        <taxon>Magnoliopsida</taxon>
        <taxon>eudicotyledons</taxon>
        <taxon>Gunneridae</taxon>
        <taxon>Pentapetalae</taxon>
        <taxon>asterids</taxon>
        <taxon>lamiids</taxon>
        <taxon>Gentianales</taxon>
        <taxon>Rubiaceae</taxon>
        <taxon>Cinchonoideae</taxon>
        <taxon>Cinchoneae</taxon>
        <taxon>Cinchona</taxon>
    </lineage>
</organism>